<comment type="caution">
    <text evidence="2">The sequence shown here is derived from an EMBL/GenBank/DDBJ whole genome shotgun (WGS) entry which is preliminary data.</text>
</comment>
<evidence type="ECO:0000256" key="1">
    <source>
        <dbReference type="SAM" id="MobiDB-lite"/>
    </source>
</evidence>
<sequence>MGRRVTPGTRLPCAPSPPALARPRDPRLPHPLTDRARMHPCAPPRPLASRAGGPRTGRPPPQLPPCATSISGRRGGGRGVFWALVGYPSADWRSCISQPTKCGLAAT</sequence>
<dbReference type="AlphaFoldDB" id="A0A8J5VHZ1"/>
<gene>
    <name evidence="2" type="ORF">GUJ93_ZPchr0005g14863</name>
</gene>
<organism evidence="2 3">
    <name type="scientific">Zizania palustris</name>
    <name type="common">Northern wild rice</name>
    <dbReference type="NCBI Taxonomy" id="103762"/>
    <lineage>
        <taxon>Eukaryota</taxon>
        <taxon>Viridiplantae</taxon>
        <taxon>Streptophyta</taxon>
        <taxon>Embryophyta</taxon>
        <taxon>Tracheophyta</taxon>
        <taxon>Spermatophyta</taxon>
        <taxon>Magnoliopsida</taxon>
        <taxon>Liliopsida</taxon>
        <taxon>Poales</taxon>
        <taxon>Poaceae</taxon>
        <taxon>BOP clade</taxon>
        <taxon>Oryzoideae</taxon>
        <taxon>Oryzeae</taxon>
        <taxon>Zizaniinae</taxon>
        <taxon>Zizania</taxon>
    </lineage>
</organism>
<protein>
    <submittedName>
        <fullName evidence="2">Uncharacterized protein</fullName>
    </submittedName>
</protein>
<feature type="compositionally biased region" description="Basic and acidic residues" evidence="1">
    <location>
        <begin position="22"/>
        <end position="37"/>
    </location>
</feature>
<keyword evidence="3" id="KW-1185">Reference proteome</keyword>
<reference evidence="2" key="2">
    <citation type="submission" date="2021-02" db="EMBL/GenBank/DDBJ databases">
        <authorList>
            <person name="Kimball J.A."/>
            <person name="Haas M.W."/>
            <person name="Macchietto M."/>
            <person name="Kono T."/>
            <person name="Duquette J."/>
            <person name="Shao M."/>
        </authorList>
    </citation>
    <scope>NUCLEOTIDE SEQUENCE</scope>
    <source>
        <tissue evidence="2">Fresh leaf tissue</tissue>
    </source>
</reference>
<dbReference type="Proteomes" id="UP000729402">
    <property type="component" value="Unassembled WGS sequence"/>
</dbReference>
<accession>A0A8J5VHZ1</accession>
<dbReference type="EMBL" id="JAAALK010000284">
    <property type="protein sequence ID" value="KAG8068385.1"/>
    <property type="molecule type" value="Genomic_DNA"/>
</dbReference>
<reference evidence="2" key="1">
    <citation type="journal article" date="2021" name="bioRxiv">
        <title>Whole Genome Assembly and Annotation of Northern Wild Rice, Zizania palustris L., Supports a Whole Genome Duplication in the Zizania Genus.</title>
        <authorList>
            <person name="Haas M."/>
            <person name="Kono T."/>
            <person name="Macchietto M."/>
            <person name="Millas R."/>
            <person name="McGilp L."/>
            <person name="Shao M."/>
            <person name="Duquette J."/>
            <person name="Hirsch C.N."/>
            <person name="Kimball J."/>
        </authorList>
    </citation>
    <scope>NUCLEOTIDE SEQUENCE</scope>
    <source>
        <tissue evidence="2">Fresh leaf tissue</tissue>
    </source>
</reference>
<proteinExistence type="predicted"/>
<evidence type="ECO:0000313" key="3">
    <source>
        <dbReference type="Proteomes" id="UP000729402"/>
    </source>
</evidence>
<evidence type="ECO:0000313" key="2">
    <source>
        <dbReference type="EMBL" id="KAG8068385.1"/>
    </source>
</evidence>
<feature type="region of interest" description="Disordered" evidence="1">
    <location>
        <begin position="1"/>
        <end position="72"/>
    </location>
</feature>
<name>A0A8J5VHZ1_ZIZPA</name>